<accession>A0A3D8J5W5</accession>
<evidence type="ECO:0000313" key="1">
    <source>
        <dbReference type="EMBL" id="RDU72274.1"/>
    </source>
</evidence>
<dbReference type="OrthoDB" id="7058601at2"/>
<evidence type="ECO:0000313" key="2">
    <source>
        <dbReference type="Proteomes" id="UP000256424"/>
    </source>
</evidence>
<sequence>MIHIDTITNIIKHKFTRKTLIIFLLALPIESYTLEQKGYKSNSGNLQYKYIETDDQIDEATIMQKQKGLYQKNHQQDSINNKQSHTNEQNPYSSCHCQLMQECKAKICIFYCNCLVNDIPFIKYVFEDSTIEKAYLDRLEITDFKDFLEPVLPKDNIKIAHEQDIVVEYKWEGENKVHITFYERNQFVGELLFEKSQKQVTVYDNLAWVKQ</sequence>
<dbReference type="RefSeq" id="WP_104762301.1">
    <property type="nucleotide sequence ID" value="NZ_FZPM01000003.1"/>
</dbReference>
<dbReference type="EMBL" id="NXLW01000008">
    <property type="protein sequence ID" value="RDU72274.1"/>
    <property type="molecule type" value="Genomic_DNA"/>
</dbReference>
<keyword evidence="2" id="KW-1185">Reference proteome</keyword>
<dbReference type="Proteomes" id="UP000256424">
    <property type="component" value="Unassembled WGS sequence"/>
</dbReference>
<reference evidence="1 2" key="1">
    <citation type="submission" date="2018-04" db="EMBL/GenBank/DDBJ databases">
        <title>Novel Campyloabacter and Helicobacter Species and Strains.</title>
        <authorList>
            <person name="Mannion A.J."/>
            <person name="Shen Z."/>
            <person name="Fox J.G."/>
        </authorList>
    </citation>
    <scope>NUCLEOTIDE SEQUENCE [LARGE SCALE GENOMIC DNA]</scope>
    <source>
        <strain evidence="1 2">MIT 97-5075</strain>
    </source>
</reference>
<proteinExistence type="predicted"/>
<name>A0A3D8J5W5_9HELI</name>
<organism evidence="1 2">
    <name type="scientific">Helicobacter aurati</name>
    <dbReference type="NCBI Taxonomy" id="137778"/>
    <lineage>
        <taxon>Bacteria</taxon>
        <taxon>Pseudomonadati</taxon>
        <taxon>Campylobacterota</taxon>
        <taxon>Epsilonproteobacteria</taxon>
        <taxon>Campylobacterales</taxon>
        <taxon>Helicobacteraceae</taxon>
        <taxon>Helicobacter</taxon>
    </lineage>
</organism>
<protein>
    <submittedName>
        <fullName evidence="1">Uncharacterized protein</fullName>
    </submittedName>
</protein>
<comment type="caution">
    <text evidence="1">The sequence shown here is derived from an EMBL/GenBank/DDBJ whole genome shotgun (WGS) entry which is preliminary data.</text>
</comment>
<gene>
    <name evidence="1" type="ORF">CQA66_05190</name>
</gene>
<dbReference type="AlphaFoldDB" id="A0A3D8J5W5"/>